<protein>
    <submittedName>
        <fullName evidence="2">Uncharacterized protein</fullName>
    </submittedName>
</protein>
<accession>A0A9W7E5Y5</accession>
<sequence length="142" mass="15284">MGLTFAALCLSSLTHSIDVTNFDTFDTSSFDATDPENPDIFQTLKAFIPLTLLGGVYQNMIPYSMKLIKDDLSSSSSGSSSGTRKEDEVNKWSKILIAVGSAVPTAMFVSWCTISNGSDVTGKNLNDRHTIHVPSNSNTNLA</sequence>
<dbReference type="AlphaFoldDB" id="A0A9W7E5Y5"/>
<evidence type="ECO:0000256" key="1">
    <source>
        <dbReference type="SAM" id="SignalP"/>
    </source>
</evidence>
<feature type="signal peptide" evidence="1">
    <location>
        <begin position="1"/>
        <end position="16"/>
    </location>
</feature>
<name>A0A9W7E5Y5_9STRA</name>
<dbReference type="OrthoDB" id="10643907at2759"/>
<dbReference type="EMBL" id="BRXW01000571">
    <property type="protein sequence ID" value="GMH67277.1"/>
    <property type="molecule type" value="Genomic_DNA"/>
</dbReference>
<evidence type="ECO:0000313" key="3">
    <source>
        <dbReference type="Proteomes" id="UP001165122"/>
    </source>
</evidence>
<organism evidence="2 3">
    <name type="scientific">Triparma laevis f. longispina</name>
    <dbReference type="NCBI Taxonomy" id="1714387"/>
    <lineage>
        <taxon>Eukaryota</taxon>
        <taxon>Sar</taxon>
        <taxon>Stramenopiles</taxon>
        <taxon>Ochrophyta</taxon>
        <taxon>Bolidophyceae</taxon>
        <taxon>Parmales</taxon>
        <taxon>Triparmaceae</taxon>
        <taxon>Triparma</taxon>
    </lineage>
</organism>
<dbReference type="Proteomes" id="UP001165122">
    <property type="component" value="Unassembled WGS sequence"/>
</dbReference>
<reference evidence="3" key="1">
    <citation type="journal article" date="2023" name="Commun. Biol.">
        <title>Genome analysis of Parmales, the sister group of diatoms, reveals the evolutionary specialization of diatoms from phago-mixotrophs to photoautotrophs.</title>
        <authorList>
            <person name="Ban H."/>
            <person name="Sato S."/>
            <person name="Yoshikawa S."/>
            <person name="Yamada K."/>
            <person name="Nakamura Y."/>
            <person name="Ichinomiya M."/>
            <person name="Sato N."/>
            <person name="Blanc-Mathieu R."/>
            <person name="Endo H."/>
            <person name="Kuwata A."/>
            <person name="Ogata H."/>
        </authorList>
    </citation>
    <scope>NUCLEOTIDE SEQUENCE [LARGE SCALE GENOMIC DNA]</scope>
    <source>
        <strain evidence="3">NIES 3700</strain>
    </source>
</reference>
<evidence type="ECO:0000313" key="2">
    <source>
        <dbReference type="EMBL" id="GMH67277.1"/>
    </source>
</evidence>
<keyword evidence="1" id="KW-0732">Signal</keyword>
<gene>
    <name evidence="2" type="ORF">TrLO_g1411</name>
</gene>
<comment type="caution">
    <text evidence="2">The sequence shown here is derived from an EMBL/GenBank/DDBJ whole genome shotgun (WGS) entry which is preliminary data.</text>
</comment>
<keyword evidence="3" id="KW-1185">Reference proteome</keyword>
<proteinExistence type="predicted"/>
<feature type="chain" id="PRO_5040782781" evidence="1">
    <location>
        <begin position="17"/>
        <end position="142"/>
    </location>
</feature>